<sequence length="378" mass="40438">MKQNRRPVEESWLNPLGEDEQGPDAKGMYIWVILAGGPVWDIAHGRSHPLWAAWAVTAVCAVLYIVTVQLAFAGSRRAERLFLPLLAATTIAAAVFFHGNWTYLLVMLAIAMGVAVQGRWLPVLLIALVLTALGLQLAAGAGVGDTVFLMWGLFTAGLIPAIMIRLWDAIRELKHTREELAHAAVSEERLRFSRDLHDLLGHTLSVMVVKAEAVRRLAHKDPDGAARQAADIEQIGREALTEVRAAVTGYRGRGLTAELESARAVLADADIDLTIRTPVVRLPPETDALLGWAVREGVTNVIRHSGARSCEIDLGGSGDLVLEVRDDGASATGPARRGNGLVGLGERVAAADGTLDAGPRPGGGFLLRVTLPEQGENA</sequence>
<dbReference type="RefSeq" id="WP_203977840.1">
    <property type="nucleotide sequence ID" value="NZ_BAAAKY010000033.1"/>
</dbReference>
<evidence type="ECO:0000259" key="5">
    <source>
        <dbReference type="Pfam" id="PF07730"/>
    </source>
</evidence>
<dbReference type="Proteomes" id="UP000644610">
    <property type="component" value="Unassembled WGS sequence"/>
</dbReference>
<reference evidence="6" key="1">
    <citation type="submission" date="2021-01" db="EMBL/GenBank/DDBJ databases">
        <title>Whole genome shotgun sequence of Planotetraspora silvatica NBRC 100141.</title>
        <authorList>
            <person name="Komaki H."/>
            <person name="Tamura T."/>
        </authorList>
    </citation>
    <scope>NUCLEOTIDE SEQUENCE</scope>
    <source>
        <strain evidence="6">NBRC 100141</strain>
    </source>
</reference>
<evidence type="ECO:0000256" key="1">
    <source>
        <dbReference type="ARBA" id="ARBA00022679"/>
    </source>
</evidence>
<dbReference type="PANTHER" id="PTHR24421">
    <property type="entry name" value="NITRATE/NITRITE SENSOR PROTEIN NARX-RELATED"/>
    <property type="match status" value="1"/>
</dbReference>
<evidence type="ECO:0000256" key="4">
    <source>
        <dbReference type="SAM" id="Phobius"/>
    </source>
</evidence>
<keyword evidence="4" id="KW-0472">Membrane</keyword>
<keyword evidence="4" id="KW-1133">Transmembrane helix</keyword>
<proteinExistence type="predicted"/>
<keyword evidence="7" id="KW-1185">Reference proteome</keyword>
<evidence type="ECO:0000256" key="3">
    <source>
        <dbReference type="ARBA" id="ARBA00023012"/>
    </source>
</evidence>
<dbReference type="InterPro" id="IPR050482">
    <property type="entry name" value="Sensor_HK_TwoCompSys"/>
</dbReference>
<protein>
    <submittedName>
        <fullName evidence="6">Two-component sensor histidine kinase</fullName>
    </submittedName>
</protein>
<keyword evidence="2 6" id="KW-0418">Kinase</keyword>
<accession>A0A8J3UNG4</accession>
<dbReference type="GO" id="GO:0046983">
    <property type="term" value="F:protein dimerization activity"/>
    <property type="evidence" value="ECO:0007669"/>
    <property type="project" value="InterPro"/>
</dbReference>
<dbReference type="GO" id="GO:0000155">
    <property type="term" value="F:phosphorelay sensor kinase activity"/>
    <property type="evidence" value="ECO:0007669"/>
    <property type="project" value="InterPro"/>
</dbReference>
<dbReference type="Pfam" id="PF07730">
    <property type="entry name" value="HisKA_3"/>
    <property type="match status" value="1"/>
</dbReference>
<evidence type="ECO:0000313" key="7">
    <source>
        <dbReference type="Proteomes" id="UP000644610"/>
    </source>
</evidence>
<keyword evidence="1" id="KW-0808">Transferase</keyword>
<gene>
    <name evidence="6" type="ORF">Psi02_48370</name>
</gene>
<feature type="domain" description="Signal transduction histidine kinase subgroup 3 dimerisation and phosphoacceptor" evidence="5">
    <location>
        <begin position="188"/>
        <end position="253"/>
    </location>
</feature>
<dbReference type="CDD" id="cd16917">
    <property type="entry name" value="HATPase_UhpB-NarQ-NarX-like"/>
    <property type="match status" value="1"/>
</dbReference>
<dbReference type="SUPFAM" id="SSF55874">
    <property type="entry name" value="ATPase domain of HSP90 chaperone/DNA topoisomerase II/histidine kinase"/>
    <property type="match status" value="1"/>
</dbReference>
<comment type="caution">
    <text evidence="6">The sequence shown here is derived from an EMBL/GenBank/DDBJ whole genome shotgun (WGS) entry which is preliminary data.</text>
</comment>
<dbReference type="Gene3D" id="1.20.5.1930">
    <property type="match status" value="1"/>
</dbReference>
<dbReference type="AlphaFoldDB" id="A0A8J3UNG4"/>
<feature type="transmembrane region" description="Helical" evidence="4">
    <location>
        <begin position="123"/>
        <end position="142"/>
    </location>
</feature>
<keyword evidence="3" id="KW-0902">Two-component regulatory system</keyword>
<dbReference type="EMBL" id="BOOQ01000031">
    <property type="protein sequence ID" value="GII48413.1"/>
    <property type="molecule type" value="Genomic_DNA"/>
</dbReference>
<organism evidence="6 7">
    <name type="scientific">Planotetraspora silvatica</name>
    <dbReference type="NCBI Taxonomy" id="234614"/>
    <lineage>
        <taxon>Bacteria</taxon>
        <taxon>Bacillati</taxon>
        <taxon>Actinomycetota</taxon>
        <taxon>Actinomycetes</taxon>
        <taxon>Streptosporangiales</taxon>
        <taxon>Streptosporangiaceae</taxon>
        <taxon>Planotetraspora</taxon>
    </lineage>
</organism>
<dbReference type="PANTHER" id="PTHR24421:SF63">
    <property type="entry name" value="SENSOR HISTIDINE KINASE DESK"/>
    <property type="match status" value="1"/>
</dbReference>
<dbReference type="GO" id="GO:0016020">
    <property type="term" value="C:membrane"/>
    <property type="evidence" value="ECO:0007669"/>
    <property type="project" value="InterPro"/>
</dbReference>
<dbReference type="InterPro" id="IPR036890">
    <property type="entry name" value="HATPase_C_sf"/>
</dbReference>
<feature type="transmembrane region" description="Helical" evidence="4">
    <location>
        <begin position="50"/>
        <end position="73"/>
    </location>
</feature>
<feature type="transmembrane region" description="Helical" evidence="4">
    <location>
        <begin position="85"/>
        <end position="111"/>
    </location>
</feature>
<evidence type="ECO:0000313" key="6">
    <source>
        <dbReference type="EMBL" id="GII48413.1"/>
    </source>
</evidence>
<dbReference type="Gene3D" id="3.30.565.10">
    <property type="entry name" value="Histidine kinase-like ATPase, C-terminal domain"/>
    <property type="match status" value="1"/>
</dbReference>
<feature type="transmembrane region" description="Helical" evidence="4">
    <location>
        <begin position="148"/>
        <end position="167"/>
    </location>
</feature>
<dbReference type="InterPro" id="IPR011712">
    <property type="entry name" value="Sig_transdc_His_kin_sub3_dim/P"/>
</dbReference>
<evidence type="ECO:0000256" key="2">
    <source>
        <dbReference type="ARBA" id="ARBA00022777"/>
    </source>
</evidence>
<name>A0A8J3UNG4_9ACTN</name>
<keyword evidence="4" id="KW-0812">Transmembrane</keyword>